<keyword evidence="6 9" id="KW-0472">Membrane</keyword>
<sequence length="1002" mass="108906">MDCCVRAPSPGSSERVDRMVRRPAPPRVPRANGWSRPLHPLQVLSWAIFLVLGGAVFLIFIPLLPHVWKFTAYGVTGTCFFLYLVVHVVAISIDPAEANVRHKSNYRQAVPAFDRARQAHVIQNRFCCLCQVTVGPKTKHCSACNKCVAGFDHHCKWLNSCVGSRNYWFFLSSVALALAGMLCVLAILACIFIQYFVSPTWLRTDPSFSAVTSAKTWLLFLPFAAVKTKAWVVLSIGVFVALLTVSGLVILGHLFVFHLYLMSSGLSTLEYITHGHKQQGPTGPPPVKRSSSKTELPQQTDSSPSPAAGRCPRWCSATTRKPETTAQPGATAQPKERNDNSSSSALRRETSSHIPSKRLPDVDSVSITISPENPSPVKLNDNCSSSAPRSVASRENSPVEMTPVDAISITMYPEDPQPPVPSNKFTSPAPGGVASRENSPVEMTPVEAINIPMYPEDSPPPVLTNNFTSPVPWGVASRENSPVETIPVEDINIPMYPEDSPPPVMTNNFTSAAPWGVATRENSPVEMTPVDAINIPTCPEDSPPPVLKNDFASLSPWGVATRENSPVEMTPVDAINIPMCPEDSPPPVMTNFTSAAPWGVASRENSPVEMIPIDTIDMPMYPKDPPRAVLNNNFTSLSPWSVPSRENSPVEMTPIDAIRITMCCEDPPPAVLTDNLTSPTPWSVPSRENSPVEMTPVEAINIPMYPEDSPPPIPTDNFISPAPWSVPSRENSPVEFTPIDSIRITMYPENQPPEILTENFTSPAPCTMVSKNRPLTGFSAIDSISTYSEDSAPAEVDGGPSSPVPRARHVVLPPLSRTSSSSSVVSSVSSQSASLTKVARDQREETKRPMCGESTEAEGSAFGAKAEWLERAPEPARYRPGPSQRRGRIRPATPVPGPWRVQLNSRERLATTTMFLEDLEEDIEEAGDLLPAPLPKEVFECWGEPSGKVGLPVAQGRPRASLCTEQSTQFSCSSVDSVEPADGTSPECPKPDQSDLWEGQDL</sequence>
<evidence type="ECO:0000256" key="9">
    <source>
        <dbReference type="SAM" id="Phobius"/>
    </source>
</evidence>
<evidence type="ECO:0000256" key="7">
    <source>
        <dbReference type="ARBA" id="ARBA00023315"/>
    </source>
</evidence>
<dbReference type="EMBL" id="JACASE010000008">
    <property type="protein sequence ID" value="KAF6441312.1"/>
    <property type="molecule type" value="Genomic_DNA"/>
</dbReference>
<dbReference type="Pfam" id="PF01529">
    <property type="entry name" value="DHHC"/>
    <property type="match status" value="1"/>
</dbReference>
<dbReference type="AlphaFoldDB" id="A0A7J8F245"/>
<comment type="caution">
    <text evidence="11">The sequence shown here is derived from an EMBL/GenBank/DDBJ whole genome shotgun (WGS) entry which is preliminary data.</text>
</comment>
<accession>A0A7J8F245</accession>
<feature type="region of interest" description="Disordered" evidence="8">
    <location>
        <begin position="966"/>
        <end position="1002"/>
    </location>
</feature>
<evidence type="ECO:0000256" key="6">
    <source>
        <dbReference type="ARBA" id="ARBA00023136"/>
    </source>
</evidence>
<evidence type="ECO:0000256" key="2">
    <source>
        <dbReference type="ARBA" id="ARBA00012210"/>
    </source>
</evidence>
<evidence type="ECO:0000256" key="1">
    <source>
        <dbReference type="ARBA" id="ARBA00004141"/>
    </source>
</evidence>
<feature type="region of interest" description="Disordered" evidence="8">
    <location>
        <begin position="815"/>
        <end position="898"/>
    </location>
</feature>
<evidence type="ECO:0000256" key="8">
    <source>
        <dbReference type="SAM" id="MobiDB-lite"/>
    </source>
</evidence>
<dbReference type="InterPro" id="IPR039859">
    <property type="entry name" value="PFA4/ZDH16/20/ERF2-like"/>
</dbReference>
<feature type="compositionally biased region" description="Polar residues" evidence="8">
    <location>
        <begin position="966"/>
        <end position="976"/>
    </location>
</feature>
<feature type="compositionally biased region" description="Polar residues" evidence="8">
    <location>
        <begin position="293"/>
        <end position="305"/>
    </location>
</feature>
<dbReference type="GO" id="GO:0019706">
    <property type="term" value="F:protein-cysteine S-palmitoyltransferase activity"/>
    <property type="evidence" value="ECO:0007669"/>
    <property type="project" value="UniProtKB-EC"/>
</dbReference>
<dbReference type="OrthoDB" id="9909019at2759"/>
<dbReference type="GO" id="GO:0005794">
    <property type="term" value="C:Golgi apparatus"/>
    <property type="evidence" value="ECO:0007669"/>
    <property type="project" value="TreeGrafter"/>
</dbReference>
<dbReference type="PROSITE" id="PS50216">
    <property type="entry name" value="DHHC"/>
    <property type="match status" value="1"/>
</dbReference>
<evidence type="ECO:0000256" key="5">
    <source>
        <dbReference type="ARBA" id="ARBA00022989"/>
    </source>
</evidence>
<feature type="domain" description="Palmitoyltransferase DHHC" evidence="10">
    <location>
        <begin position="122"/>
        <end position="273"/>
    </location>
</feature>
<reference evidence="11 12" key="1">
    <citation type="journal article" date="2020" name="Nature">
        <title>Six reference-quality genomes reveal evolution of bat adaptations.</title>
        <authorList>
            <person name="Jebb D."/>
            <person name="Huang Z."/>
            <person name="Pippel M."/>
            <person name="Hughes G.M."/>
            <person name="Lavrichenko K."/>
            <person name="Devanna P."/>
            <person name="Winkler S."/>
            <person name="Jermiin L.S."/>
            <person name="Skirmuntt E.C."/>
            <person name="Katzourakis A."/>
            <person name="Burkitt-Gray L."/>
            <person name="Ray D.A."/>
            <person name="Sullivan K.A.M."/>
            <person name="Roscito J.G."/>
            <person name="Kirilenko B.M."/>
            <person name="Davalos L.M."/>
            <person name="Corthals A.P."/>
            <person name="Power M.L."/>
            <person name="Jones G."/>
            <person name="Ransome R.D."/>
            <person name="Dechmann D.K.N."/>
            <person name="Locatelli A.G."/>
            <person name="Puechmaille S.J."/>
            <person name="Fedrigo O."/>
            <person name="Jarvis E.D."/>
            <person name="Hiller M."/>
            <person name="Vernes S.C."/>
            <person name="Myers E.W."/>
            <person name="Teeling E.C."/>
        </authorList>
    </citation>
    <scope>NUCLEOTIDE SEQUENCE [LARGE SCALE GENOMIC DNA]</scope>
    <source>
        <strain evidence="11">MRouAeg1</strain>
        <tissue evidence="11">Muscle</tissue>
    </source>
</reference>
<evidence type="ECO:0000256" key="3">
    <source>
        <dbReference type="ARBA" id="ARBA00022679"/>
    </source>
</evidence>
<keyword evidence="12" id="KW-1185">Reference proteome</keyword>
<keyword evidence="3" id="KW-0808">Transferase</keyword>
<keyword evidence="7" id="KW-0012">Acyltransferase</keyword>
<keyword evidence="4 9" id="KW-0812">Transmembrane</keyword>
<feature type="transmembrane region" description="Helical" evidence="9">
    <location>
        <begin position="167"/>
        <end position="196"/>
    </location>
</feature>
<dbReference type="GO" id="GO:0005783">
    <property type="term" value="C:endoplasmic reticulum"/>
    <property type="evidence" value="ECO:0007669"/>
    <property type="project" value="TreeGrafter"/>
</dbReference>
<evidence type="ECO:0000313" key="11">
    <source>
        <dbReference type="EMBL" id="KAF6441312.1"/>
    </source>
</evidence>
<organism evidence="11 12">
    <name type="scientific">Rousettus aegyptiacus</name>
    <name type="common">Egyptian fruit bat</name>
    <name type="synonym">Pteropus aegyptiacus</name>
    <dbReference type="NCBI Taxonomy" id="9407"/>
    <lineage>
        <taxon>Eukaryota</taxon>
        <taxon>Metazoa</taxon>
        <taxon>Chordata</taxon>
        <taxon>Craniata</taxon>
        <taxon>Vertebrata</taxon>
        <taxon>Euteleostomi</taxon>
        <taxon>Mammalia</taxon>
        <taxon>Eutheria</taxon>
        <taxon>Laurasiatheria</taxon>
        <taxon>Chiroptera</taxon>
        <taxon>Yinpterochiroptera</taxon>
        <taxon>Pteropodoidea</taxon>
        <taxon>Pteropodidae</taxon>
        <taxon>Rousettinae</taxon>
        <taxon>Rousettus</taxon>
    </lineage>
</organism>
<feature type="region of interest" description="Disordered" evidence="8">
    <location>
        <begin position="275"/>
        <end position="399"/>
    </location>
</feature>
<feature type="compositionally biased region" description="Polar residues" evidence="8">
    <location>
        <begin position="316"/>
        <end position="330"/>
    </location>
</feature>
<evidence type="ECO:0000313" key="12">
    <source>
        <dbReference type="Proteomes" id="UP000593571"/>
    </source>
</evidence>
<protein>
    <recommendedName>
        <fullName evidence="2">protein S-acyltransferase</fullName>
        <ecNumber evidence="2">2.3.1.225</ecNumber>
    </recommendedName>
</protein>
<dbReference type="PANTHER" id="PTHR22883:SF22">
    <property type="entry name" value="PALMITOYLTRANSFERASE ZDHHC11-RELATED"/>
    <property type="match status" value="1"/>
</dbReference>
<proteinExistence type="predicted"/>
<dbReference type="EC" id="2.3.1.225" evidence="2"/>
<feature type="compositionally biased region" description="Polar residues" evidence="8">
    <location>
        <begin position="381"/>
        <end position="396"/>
    </location>
</feature>
<feature type="transmembrane region" description="Helical" evidence="9">
    <location>
        <begin position="233"/>
        <end position="261"/>
    </location>
</feature>
<dbReference type="Proteomes" id="UP000593571">
    <property type="component" value="Unassembled WGS sequence"/>
</dbReference>
<name>A0A7J8F245_ROUAE</name>
<evidence type="ECO:0000256" key="4">
    <source>
        <dbReference type="ARBA" id="ARBA00022692"/>
    </source>
</evidence>
<feature type="transmembrane region" description="Helical" evidence="9">
    <location>
        <begin position="208"/>
        <end position="226"/>
    </location>
</feature>
<keyword evidence="5 9" id="KW-1133">Transmembrane helix</keyword>
<gene>
    <name evidence="11" type="ORF">HJG63_012450</name>
</gene>
<feature type="compositionally biased region" description="Low complexity" evidence="8">
    <location>
        <begin position="819"/>
        <end position="834"/>
    </location>
</feature>
<dbReference type="PANTHER" id="PTHR22883">
    <property type="entry name" value="ZINC FINGER DHHC DOMAIN CONTAINING PROTEIN"/>
    <property type="match status" value="1"/>
</dbReference>
<comment type="subcellular location">
    <subcellularLocation>
        <location evidence="1">Membrane</location>
        <topology evidence="1">Multi-pass membrane protein</topology>
    </subcellularLocation>
</comment>
<evidence type="ECO:0000259" key="10">
    <source>
        <dbReference type="Pfam" id="PF01529"/>
    </source>
</evidence>
<feature type="compositionally biased region" description="Basic and acidic residues" evidence="8">
    <location>
        <begin position="867"/>
        <end position="877"/>
    </location>
</feature>
<dbReference type="GO" id="GO:0016020">
    <property type="term" value="C:membrane"/>
    <property type="evidence" value="ECO:0007669"/>
    <property type="project" value="UniProtKB-SubCell"/>
</dbReference>
<dbReference type="InterPro" id="IPR001594">
    <property type="entry name" value="Palmitoyltrfase_DHHC"/>
</dbReference>
<feature type="compositionally biased region" description="Basic and acidic residues" evidence="8">
    <location>
        <begin position="838"/>
        <end position="850"/>
    </location>
</feature>
<dbReference type="GO" id="GO:0006612">
    <property type="term" value="P:protein targeting to membrane"/>
    <property type="evidence" value="ECO:0007669"/>
    <property type="project" value="TreeGrafter"/>
</dbReference>
<feature type="transmembrane region" description="Helical" evidence="9">
    <location>
        <begin position="70"/>
        <end position="93"/>
    </location>
</feature>
<feature type="transmembrane region" description="Helical" evidence="9">
    <location>
        <begin position="43"/>
        <end position="64"/>
    </location>
</feature>